<protein>
    <submittedName>
        <fullName evidence="1">Uncharacterized protein</fullName>
    </submittedName>
</protein>
<dbReference type="EMBL" id="JABTEG010000008">
    <property type="protein sequence ID" value="KAG4304428.1"/>
    <property type="molecule type" value="Genomic_DNA"/>
</dbReference>
<keyword evidence="2" id="KW-1185">Reference proteome</keyword>
<sequence length="1068" mass="123803">MEIQDASIIKLQKTCPAIYISYEQALSVILSSITEFKNSSFTSLDLSSKVLRLINEFLDYILLRFLKTSQSIDISCLRNSISNELPTQLGIEAISEAEAELQIYLDSEFLTDKSSFKNSLGISWNLNDVWSKVRAKCMIYSTLSNQEKEDVSNVVWTDQLIPPSVIIYITSVLEFIAEHILIVSGDVCRQRLNETKNSFIIIEENDLNNVLEQDEAILSLWNNWKSINGFIDLEINTNFIDTISIISPKTLQEKAIECEKHFNTKTEFNKALCKINTDAENNMDIINIGIYYELTHKISTHELENQNYIIPHNEEIYLVDNILNVSFTSIDSDEKSPVYQKNILNKDFCDTKITKQKKSNKEKDFKTNSKIEDECKIDTNKTLQNLFSIEKKILCSSNYKEGNTENSSIVLEDNDKNILDTWISKRSLDEKSTKNNLSLEICPKFYISDSNIYETKCSFLETISITDYISKKSCIDPFDMNIYDEFSNIKLKNQSFLDEKLLNKIQKLSLINNNDGSVFDKEDKKINFFIRNYNVSHTNNYDFLSCKKSPNSIDNEISTGYKALNFEQEVYDSSIDYIDKDLEVMISTESQSINDSPSFNHKNSYFHSISPNLLSKKMSLKTLISPKEETKQNDFLIPKISELDNVEPNLSPQNTNKLNFNLFQDETKNGTFNKFVNSDTTMETLLNLESLNEIDFNSEEISLELSYQTDISNISNSYNKNFIDKYYDNTENKNAFAFNNDIKMLTPKEPSTFDSFNFSLHKDNCTKLEPREPTIPNKSTTDSLKKFLEETSFDEIHYNEPLNSKSEAKHTSLLKSPNFNDFEYLSSEKEFENNFQDKNDIDGFLKQYLKIYQKKESLIEFLKNSDPTECSMFKQNSNLFTNSIESRTSITSVKKRNKSLLKKIPSFKDSLFFSKNNVSQKNSHFDISSNCIGNSSPRNPYRTPESIKRTNSFLDDTSVNSCIFSSQDLSHKNMHFQNSINYINNSINDLNPNNSLKVTNNERMDLEHKESLTDFLKNTLNYIEEKSINDSYRFKKKKKLFFKWKRKDVKENKNAFFKMQYSPIELIS</sequence>
<accession>A0ACB7CBV7</accession>
<organism evidence="1 2">
    <name type="scientific">Pneumocystis oryctolagi</name>
    <dbReference type="NCBI Taxonomy" id="42067"/>
    <lineage>
        <taxon>Eukaryota</taxon>
        <taxon>Fungi</taxon>
        <taxon>Dikarya</taxon>
        <taxon>Ascomycota</taxon>
        <taxon>Taphrinomycotina</taxon>
        <taxon>Pneumocystomycetes</taxon>
        <taxon>Pneumocystaceae</taxon>
        <taxon>Pneumocystis</taxon>
    </lineage>
</organism>
<name>A0ACB7CBV7_9ASCO</name>
<comment type="caution">
    <text evidence="1">The sequence shown here is derived from an EMBL/GenBank/DDBJ whole genome shotgun (WGS) entry which is preliminary data.</text>
</comment>
<dbReference type="Proteomes" id="UP000768646">
    <property type="component" value="Unassembled WGS sequence"/>
</dbReference>
<proteinExistence type="predicted"/>
<gene>
    <name evidence="1" type="ORF">PORY_002138</name>
</gene>
<evidence type="ECO:0000313" key="1">
    <source>
        <dbReference type="EMBL" id="KAG4304428.1"/>
    </source>
</evidence>
<reference evidence="1 2" key="1">
    <citation type="journal article" date="2021" name="Commun. Biol.">
        <title>Genomic insights into the host specific adaptation of the Pneumocystis genus.</title>
        <authorList>
            <person name="Cisse O.H."/>
            <person name="Ma L."/>
            <person name="Dekker J.P."/>
            <person name="Khil P.P."/>
            <person name="Youn J.-H."/>
            <person name="Brenchley J.M."/>
            <person name="Blair R."/>
            <person name="Pahar B."/>
            <person name="Chabe M."/>
            <person name="Van Rompay K.K.A."/>
            <person name="Keesler R."/>
            <person name="Sukura A."/>
            <person name="Hirsch V."/>
            <person name="Kutty G."/>
            <person name="Liu Y."/>
            <person name="Peng L."/>
            <person name="Chen J."/>
            <person name="Song J."/>
            <person name="Weissenbacher-Lang C."/>
            <person name="Xu J."/>
            <person name="Upham N.S."/>
            <person name="Stajich J.E."/>
            <person name="Cuomo C.A."/>
            <person name="Cushion M.T."/>
            <person name="Kovacs J.A."/>
        </authorList>
    </citation>
    <scope>NUCLEOTIDE SEQUENCE [LARGE SCALE GENOMIC DNA]</scope>
    <source>
        <strain evidence="1 2">RABM</strain>
    </source>
</reference>
<evidence type="ECO:0000313" key="2">
    <source>
        <dbReference type="Proteomes" id="UP000768646"/>
    </source>
</evidence>